<evidence type="ECO:0000313" key="3">
    <source>
        <dbReference type="Proteomes" id="UP001596548"/>
    </source>
</evidence>
<accession>A0ABW2HU98</accession>
<protein>
    <submittedName>
        <fullName evidence="2">LLM class flavin-dependent oxidoreductase</fullName>
    </submittedName>
</protein>
<comment type="caution">
    <text evidence="2">The sequence shown here is derived from an EMBL/GenBank/DDBJ whole genome shotgun (WGS) entry which is preliminary data.</text>
</comment>
<dbReference type="Gene3D" id="3.20.20.30">
    <property type="entry name" value="Luciferase-like domain"/>
    <property type="match status" value="1"/>
</dbReference>
<dbReference type="Proteomes" id="UP001596548">
    <property type="component" value="Unassembled WGS sequence"/>
</dbReference>
<proteinExistence type="predicted"/>
<name>A0ABW2HU98_9ACTN</name>
<sequence>MEKKIGFLSFGHWRNAAGSETRSAADALLQTIELAEAAEELGVDGAFVRVHHFERQLASPFPLLSAIGARTRRIEIGTGVIDMRYENPLYMAEEAAAADLISGGRLQLGVSRGSPETVLNGAYAFGYVPPEGVTAADLAREKTLTFLQAIDGAAVARTDPARTGISGGLAIQPQSPGLRDRIWWGAGTRQTAQWAAQHGMNLQSSTLLSEDTGVPFDQLQAEQLELYRAAWAEAGHTREPRVSVSRSVLPITEEIDRIYFGNQAQEDQVGLLEGVRSRFGRTYAGEPDRIAAELAEDEAVRSADTILFTVPNQLGVAYNARILETITKHIAPAIGWEPKS</sequence>
<dbReference type="EMBL" id="JBHTBJ010000014">
    <property type="protein sequence ID" value="MFC7276394.1"/>
    <property type="molecule type" value="Genomic_DNA"/>
</dbReference>
<dbReference type="PANTHER" id="PTHR30137:SF15">
    <property type="entry name" value="BLL6902 PROTEIN"/>
    <property type="match status" value="1"/>
</dbReference>
<evidence type="ECO:0000313" key="2">
    <source>
        <dbReference type="EMBL" id="MFC7276394.1"/>
    </source>
</evidence>
<keyword evidence="3" id="KW-1185">Reference proteome</keyword>
<dbReference type="InterPro" id="IPR011251">
    <property type="entry name" value="Luciferase-like_dom"/>
</dbReference>
<dbReference type="SUPFAM" id="SSF51679">
    <property type="entry name" value="Bacterial luciferase-like"/>
    <property type="match status" value="1"/>
</dbReference>
<dbReference type="PANTHER" id="PTHR30137">
    <property type="entry name" value="LUCIFERASE-LIKE MONOOXYGENASE"/>
    <property type="match status" value="1"/>
</dbReference>
<dbReference type="InterPro" id="IPR050766">
    <property type="entry name" value="Bact_Lucif_Oxidored"/>
</dbReference>
<dbReference type="Pfam" id="PF00296">
    <property type="entry name" value="Bac_luciferase"/>
    <property type="match status" value="1"/>
</dbReference>
<gene>
    <name evidence="2" type="ORF">ACFQS1_20565</name>
</gene>
<organism evidence="2 3">
    <name type="scientific">Paractinoplanes rhizophilus</name>
    <dbReference type="NCBI Taxonomy" id="1416877"/>
    <lineage>
        <taxon>Bacteria</taxon>
        <taxon>Bacillati</taxon>
        <taxon>Actinomycetota</taxon>
        <taxon>Actinomycetes</taxon>
        <taxon>Micromonosporales</taxon>
        <taxon>Micromonosporaceae</taxon>
        <taxon>Paractinoplanes</taxon>
    </lineage>
</organism>
<reference evidence="3" key="1">
    <citation type="journal article" date="2019" name="Int. J. Syst. Evol. Microbiol.">
        <title>The Global Catalogue of Microorganisms (GCM) 10K type strain sequencing project: providing services to taxonomists for standard genome sequencing and annotation.</title>
        <authorList>
            <consortium name="The Broad Institute Genomics Platform"/>
            <consortium name="The Broad Institute Genome Sequencing Center for Infectious Disease"/>
            <person name="Wu L."/>
            <person name="Ma J."/>
        </authorList>
    </citation>
    <scope>NUCLEOTIDE SEQUENCE [LARGE SCALE GENOMIC DNA]</scope>
    <source>
        <strain evidence="3">XZYJT-10</strain>
    </source>
</reference>
<evidence type="ECO:0000259" key="1">
    <source>
        <dbReference type="Pfam" id="PF00296"/>
    </source>
</evidence>
<feature type="domain" description="Luciferase-like" evidence="1">
    <location>
        <begin position="13"/>
        <end position="249"/>
    </location>
</feature>
<dbReference type="InterPro" id="IPR036661">
    <property type="entry name" value="Luciferase-like_sf"/>
</dbReference>
<dbReference type="RefSeq" id="WP_378970668.1">
    <property type="nucleotide sequence ID" value="NZ_JBHTBJ010000014.1"/>
</dbReference>